<protein>
    <submittedName>
        <fullName evidence="4">Uncharacterized protein</fullName>
    </submittedName>
</protein>
<comment type="caution">
    <text evidence="4">The sequence shown here is derived from an EMBL/GenBank/DDBJ whole genome shotgun (WGS) entry which is preliminary data.</text>
</comment>
<dbReference type="CDD" id="cd05233">
    <property type="entry name" value="SDR_c"/>
    <property type="match status" value="1"/>
</dbReference>
<dbReference type="Pfam" id="PF13561">
    <property type="entry name" value="adh_short_C2"/>
    <property type="match status" value="1"/>
</dbReference>
<keyword evidence="2" id="KW-0521">NADP</keyword>
<gene>
    <name evidence="4" type="ORF">B0T14DRAFT_538597</name>
</gene>
<dbReference type="Gene3D" id="3.40.50.720">
    <property type="entry name" value="NAD(P)-binding Rossmann-like Domain"/>
    <property type="match status" value="1"/>
</dbReference>
<evidence type="ECO:0000256" key="2">
    <source>
        <dbReference type="ARBA" id="ARBA00022857"/>
    </source>
</evidence>
<dbReference type="PANTHER" id="PTHR43639:SF1">
    <property type="entry name" value="SHORT-CHAIN DEHYDROGENASE_REDUCTASE FAMILY PROTEIN"/>
    <property type="match status" value="1"/>
</dbReference>
<dbReference type="PANTHER" id="PTHR43639">
    <property type="entry name" value="OXIDOREDUCTASE, SHORT-CHAIN DEHYDROGENASE/REDUCTASE FAMILY (AFU_ORTHOLOGUE AFUA_5G02870)"/>
    <property type="match status" value="1"/>
</dbReference>
<dbReference type="EMBL" id="JAULSU010000005">
    <property type="protein sequence ID" value="KAK0616841.1"/>
    <property type="molecule type" value="Genomic_DNA"/>
</dbReference>
<dbReference type="AlphaFoldDB" id="A0AA39WK12"/>
<dbReference type="PRINTS" id="PR00081">
    <property type="entry name" value="GDHRDH"/>
</dbReference>
<organism evidence="4 5">
    <name type="scientific">Immersiella caudata</name>
    <dbReference type="NCBI Taxonomy" id="314043"/>
    <lineage>
        <taxon>Eukaryota</taxon>
        <taxon>Fungi</taxon>
        <taxon>Dikarya</taxon>
        <taxon>Ascomycota</taxon>
        <taxon>Pezizomycotina</taxon>
        <taxon>Sordariomycetes</taxon>
        <taxon>Sordariomycetidae</taxon>
        <taxon>Sordariales</taxon>
        <taxon>Lasiosphaeriaceae</taxon>
        <taxon>Immersiella</taxon>
    </lineage>
</organism>
<sequence length="244" mass="25868">MTTPQPLPLKGKIALITGASRGIGAGLARELSTRGASLLLTYTSPSSDSLVTSLISTLPTPCRSIRVDLSHPSAPSTILRALDEWLGPDSKIHILVNNAAVEVVKGLGEIEIEDYEKVYNLNRFDPRGKNRVINIGSVGARCGMKNLGLYCSSKAALEGLTRCWAAELGGDGTTVNQVNPGPVATEMLENIPREIVDGQKARTPLEGRVGTVEEVSRIAGWLAGEESSWVTGQVLSASGGLEMY</sequence>
<dbReference type="Proteomes" id="UP001175000">
    <property type="component" value="Unassembled WGS sequence"/>
</dbReference>
<proteinExistence type="inferred from homology"/>
<name>A0AA39WK12_9PEZI</name>
<accession>A0AA39WK12</accession>
<comment type="similarity">
    <text evidence="1">Belongs to the short-chain dehydrogenases/reductases (SDR) family.</text>
</comment>
<dbReference type="PRINTS" id="PR00080">
    <property type="entry name" value="SDRFAMILY"/>
</dbReference>
<keyword evidence="5" id="KW-1185">Reference proteome</keyword>
<dbReference type="InterPro" id="IPR002347">
    <property type="entry name" value="SDR_fam"/>
</dbReference>
<dbReference type="SUPFAM" id="SSF51735">
    <property type="entry name" value="NAD(P)-binding Rossmann-fold domains"/>
    <property type="match status" value="1"/>
</dbReference>
<dbReference type="InterPro" id="IPR020904">
    <property type="entry name" value="Sc_DH/Rdtase_CS"/>
</dbReference>
<dbReference type="InterPro" id="IPR036291">
    <property type="entry name" value="NAD(P)-bd_dom_sf"/>
</dbReference>
<dbReference type="PROSITE" id="PS00061">
    <property type="entry name" value="ADH_SHORT"/>
    <property type="match status" value="1"/>
</dbReference>
<evidence type="ECO:0000313" key="5">
    <source>
        <dbReference type="Proteomes" id="UP001175000"/>
    </source>
</evidence>
<evidence type="ECO:0000256" key="3">
    <source>
        <dbReference type="ARBA" id="ARBA00023002"/>
    </source>
</evidence>
<keyword evidence="3" id="KW-0560">Oxidoreductase</keyword>
<dbReference type="GO" id="GO:0016491">
    <property type="term" value="F:oxidoreductase activity"/>
    <property type="evidence" value="ECO:0007669"/>
    <property type="project" value="UniProtKB-KW"/>
</dbReference>
<evidence type="ECO:0000256" key="1">
    <source>
        <dbReference type="ARBA" id="ARBA00006484"/>
    </source>
</evidence>
<reference evidence="4" key="1">
    <citation type="submission" date="2023-06" db="EMBL/GenBank/DDBJ databases">
        <title>Genome-scale phylogeny and comparative genomics of the fungal order Sordariales.</title>
        <authorList>
            <consortium name="Lawrence Berkeley National Laboratory"/>
            <person name="Hensen N."/>
            <person name="Bonometti L."/>
            <person name="Westerberg I."/>
            <person name="Brannstrom I.O."/>
            <person name="Guillou S."/>
            <person name="Cros-Aarteil S."/>
            <person name="Calhoun S."/>
            <person name="Haridas S."/>
            <person name="Kuo A."/>
            <person name="Mondo S."/>
            <person name="Pangilinan J."/>
            <person name="Riley R."/>
            <person name="Labutti K."/>
            <person name="Andreopoulos B."/>
            <person name="Lipzen A."/>
            <person name="Chen C."/>
            <person name="Yanf M."/>
            <person name="Daum C."/>
            <person name="Ng V."/>
            <person name="Clum A."/>
            <person name="Steindorff A."/>
            <person name="Ohm R."/>
            <person name="Martin F."/>
            <person name="Silar P."/>
            <person name="Natvig D."/>
            <person name="Lalanne C."/>
            <person name="Gautier V."/>
            <person name="Ament-Velasquez S.L."/>
            <person name="Kruys A."/>
            <person name="Hutchinson M.I."/>
            <person name="Powell A.J."/>
            <person name="Barry K."/>
            <person name="Miller A.N."/>
            <person name="Grigoriev I.V."/>
            <person name="Debuchy R."/>
            <person name="Gladieux P."/>
            <person name="Thoren M.H."/>
            <person name="Johannesson H."/>
        </authorList>
    </citation>
    <scope>NUCLEOTIDE SEQUENCE</scope>
    <source>
        <strain evidence="4">CBS 606.72</strain>
    </source>
</reference>
<evidence type="ECO:0000313" key="4">
    <source>
        <dbReference type="EMBL" id="KAK0616841.1"/>
    </source>
</evidence>